<dbReference type="InterPro" id="IPR036100">
    <property type="entry name" value="QueA_sf"/>
</dbReference>
<dbReference type="Pfam" id="PF02547">
    <property type="entry name" value="Queuosine_synth"/>
    <property type="match status" value="1"/>
</dbReference>
<evidence type="ECO:0000256" key="10">
    <source>
        <dbReference type="ARBA" id="ARBA00066503"/>
    </source>
</evidence>
<evidence type="ECO:0000256" key="5">
    <source>
        <dbReference type="ARBA" id="ARBA00022679"/>
    </source>
</evidence>
<keyword evidence="6 13" id="KW-0949">S-adenosyl-L-methionine</keyword>
<comment type="function">
    <text evidence="13">Transfers and isomerizes the ribose moiety from AdoMet to the 7-aminomethyl group of 7-deazaguanine (preQ1-tRNA) to give epoxyqueuosine (oQ-tRNA).</text>
</comment>
<evidence type="ECO:0000256" key="11">
    <source>
        <dbReference type="ARBA" id="ARBA00069325"/>
    </source>
</evidence>
<keyword evidence="4 13" id="KW-0963">Cytoplasm</keyword>
<comment type="catalytic activity">
    <reaction evidence="8 13">
        <text>7-aminomethyl-7-carbaguanosine(34) in tRNA + S-adenosyl-L-methionine = epoxyqueuosine(34) in tRNA + adenine + L-methionine + 2 H(+)</text>
        <dbReference type="Rhea" id="RHEA:32155"/>
        <dbReference type="Rhea" id="RHEA-COMP:10342"/>
        <dbReference type="Rhea" id="RHEA-COMP:18582"/>
        <dbReference type="ChEBI" id="CHEBI:15378"/>
        <dbReference type="ChEBI" id="CHEBI:16708"/>
        <dbReference type="ChEBI" id="CHEBI:57844"/>
        <dbReference type="ChEBI" id="CHEBI:59789"/>
        <dbReference type="ChEBI" id="CHEBI:82833"/>
        <dbReference type="ChEBI" id="CHEBI:194443"/>
        <dbReference type="EC" id="2.4.99.17"/>
    </reaction>
</comment>
<evidence type="ECO:0000256" key="1">
    <source>
        <dbReference type="ARBA" id="ARBA00004496"/>
    </source>
</evidence>
<dbReference type="GO" id="GO:0051075">
    <property type="term" value="F:S-adenosylmethionine:tRNA ribosyltransferase-isomerase activity"/>
    <property type="evidence" value="ECO:0007669"/>
    <property type="project" value="UniProtKB-EC"/>
</dbReference>
<evidence type="ECO:0000256" key="4">
    <source>
        <dbReference type="ARBA" id="ARBA00022490"/>
    </source>
</evidence>
<evidence type="ECO:0000256" key="2">
    <source>
        <dbReference type="ARBA" id="ARBA00004691"/>
    </source>
</evidence>
<protein>
    <recommendedName>
        <fullName evidence="11 13">S-adenosylmethionine:tRNA ribosyltransferase-isomerase</fullName>
        <ecNumber evidence="10 13">2.4.99.17</ecNumber>
    </recommendedName>
    <alternativeName>
        <fullName evidence="12 13">Queuosine biosynthesis protein QueA</fullName>
    </alternativeName>
</protein>
<dbReference type="NCBIfam" id="NF001140">
    <property type="entry name" value="PRK00147.1"/>
    <property type="match status" value="1"/>
</dbReference>
<dbReference type="PANTHER" id="PTHR30307:SF0">
    <property type="entry name" value="S-ADENOSYLMETHIONINE:TRNA RIBOSYLTRANSFERASE-ISOMERASE"/>
    <property type="match status" value="1"/>
</dbReference>
<sequence length="371" mass="40512">MSDRTEDFDFHLPESLIAQEPARPRESARLLDVPEHGAFHDRHVSDLPSLLRQGDLLVANDTAVIRAQLHALRGEARIGITLDRILPDTSWHVLVRNARRLRVGDTLTFTGSPHTADVLAREEGGGAILRFSAQGAAFDAFLKDVGALALPPYIHRPNGPTTQDDTDYATIFAEHKGAVAAPTAGLHFTPSLLQAVDATGAERCTLTLHVGAGTFLPVRENDISKHHMHAERGIITQQTADRINAVRRAGGRIIAVGTTSLRLLESAADENGHVHAFDQETSIFIRPGYKFRAVDLLMTNFHLPRSTLFMLVSAFAGTERMRAAYNHAVTSGYRFYSYGDACLLRCANPIDAHRRTHQNTVPLSGEAGASS</sequence>
<dbReference type="PANTHER" id="PTHR30307">
    <property type="entry name" value="S-ADENOSYLMETHIONINE:TRNA RIBOSYLTRANSFERASE-ISOMERASE"/>
    <property type="match status" value="1"/>
</dbReference>
<dbReference type="EC" id="2.4.99.17" evidence="10 13"/>
<comment type="pathway">
    <text evidence="2 13">tRNA modification; tRNA-queuosine biosynthesis.</text>
</comment>
<keyword evidence="15" id="KW-0413">Isomerase</keyword>
<reference evidence="14 16" key="1">
    <citation type="submission" date="2012-11" db="EMBL/GenBank/DDBJ databases">
        <title>Whole genome sequence of Acetobacter indonesiensis 5H-1.</title>
        <authorList>
            <person name="Azuma Y."/>
            <person name="Higashiura N."/>
            <person name="Hirakawa H."/>
            <person name="Matsushita K."/>
        </authorList>
    </citation>
    <scope>NUCLEOTIDE SEQUENCE [LARGE SCALE GENOMIC DNA]</scope>
    <source>
        <strain evidence="14 16">5H-1</strain>
    </source>
</reference>
<dbReference type="NCBIfam" id="TIGR00113">
    <property type="entry name" value="queA"/>
    <property type="match status" value="1"/>
</dbReference>
<dbReference type="Gene3D" id="2.40.10.240">
    <property type="entry name" value="QueA-like"/>
    <property type="match status" value="1"/>
</dbReference>
<dbReference type="Gene3D" id="3.40.1780.10">
    <property type="entry name" value="QueA-like"/>
    <property type="match status" value="1"/>
</dbReference>
<evidence type="ECO:0000256" key="9">
    <source>
        <dbReference type="ARBA" id="ARBA00061210"/>
    </source>
</evidence>
<evidence type="ECO:0000256" key="3">
    <source>
        <dbReference type="ARBA" id="ARBA00011245"/>
    </source>
</evidence>
<dbReference type="AlphaFoldDB" id="A0A6N3T6Q8"/>
<dbReference type="HAMAP" id="MF_00113">
    <property type="entry name" value="QueA"/>
    <property type="match status" value="1"/>
</dbReference>
<dbReference type="EMBL" id="BAMW01000002">
    <property type="protein sequence ID" value="GAN61828.1"/>
    <property type="molecule type" value="Genomic_DNA"/>
</dbReference>
<keyword evidence="16" id="KW-1185">Reference proteome</keyword>
<dbReference type="UniPathway" id="UPA00392"/>
<evidence type="ECO:0000313" key="15">
    <source>
        <dbReference type="EMBL" id="GEN03628.1"/>
    </source>
</evidence>
<evidence type="ECO:0000256" key="6">
    <source>
        <dbReference type="ARBA" id="ARBA00022691"/>
    </source>
</evidence>
<dbReference type="InterPro" id="IPR042119">
    <property type="entry name" value="QueA_dom2"/>
</dbReference>
<comment type="subcellular location">
    <subcellularLocation>
        <location evidence="1 13">Cytoplasm</location>
    </subcellularLocation>
</comment>
<gene>
    <name evidence="13 15" type="primary">queA</name>
    <name evidence="14" type="ORF">Abin_002_084</name>
    <name evidence="15" type="ORF">AIN02nite_16530</name>
</gene>
<comment type="caution">
    <text evidence="15">The sequence shown here is derived from an EMBL/GenBank/DDBJ whole genome shotgun (WGS) entry which is preliminary data.</text>
</comment>
<evidence type="ECO:0000256" key="13">
    <source>
        <dbReference type="HAMAP-Rule" id="MF_00113"/>
    </source>
</evidence>
<accession>A0A6N3T6Q8</accession>
<comment type="similarity">
    <text evidence="9 13">Belongs to the QueA family.</text>
</comment>
<dbReference type="InterPro" id="IPR042118">
    <property type="entry name" value="QueA_dom1"/>
</dbReference>
<dbReference type="SUPFAM" id="SSF111337">
    <property type="entry name" value="QueA-like"/>
    <property type="match status" value="1"/>
</dbReference>
<evidence type="ECO:0000313" key="16">
    <source>
        <dbReference type="Proteomes" id="UP000032673"/>
    </source>
</evidence>
<organism evidence="15 17">
    <name type="scientific">Acetobacter indonesiensis</name>
    <dbReference type="NCBI Taxonomy" id="104101"/>
    <lineage>
        <taxon>Bacteria</taxon>
        <taxon>Pseudomonadati</taxon>
        <taxon>Pseudomonadota</taxon>
        <taxon>Alphaproteobacteria</taxon>
        <taxon>Acetobacterales</taxon>
        <taxon>Acetobacteraceae</taxon>
        <taxon>Acetobacter</taxon>
    </lineage>
</organism>
<keyword evidence="7 13" id="KW-0671">Queuosine biosynthesis</keyword>
<dbReference type="InterPro" id="IPR003699">
    <property type="entry name" value="QueA"/>
</dbReference>
<keyword evidence="5 13" id="KW-0808">Transferase</keyword>
<proteinExistence type="inferred from homology"/>
<dbReference type="RefSeq" id="WP_048844402.1">
    <property type="nucleotide sequence ID" value="NZ_BAMW01000002.1"/>
</dbReference>
<evidence type="ECO:0000256" key="7">
    <source>
        <dbReference type="ARBA" id="ARBA00022785"/>
    </source>
</evidence>
<evidence type="ECO:0000313" key="14">
    <source>
        <dbReference type="EMBL" id="GAN61828.1"/>
    </source>
</evidence>
<reference evidence="15 17" key="2">
    <citation type="submission" date="2019-07" db="EMBL/GenBank/DDBJ databases">
        <title>Whole genome shotgun sequence of Acetobacter indonesiensis NBRC 16471.</title>
        <authorList>
            <person name="Hosoyama A."/>
            <person name="Uohara A."/>
            <person name="Ohji S."/>
            <person name="Ichikawa N."/>
        </authorList>
    </citation>
    <scope>NUCLEOTIDE SEQUENCE [LARGE SCALE GENOMIC DNA]</scope>
    <source>
        <strain evidence="15 17">NBRC 16471</strain>
    </source>
</reference>
<dbReference type="GO" id="GO:0008616">
    <property type="term" value="P:tRNA queuosine(34) biosynthetic process"/>
    <property type="evidence" value="ECO:0007669"/>
    <property type="project" value="UniProtKB-UniRule"/>
</dbReference>
<evidence type="ECO:0000256" key="12">
    <source>
        <dbReference type="ARBA" id="ARBA00076160"/>
    </source>
</evidence>
<dbReference type="GO" id="GO:0005737">
    <property type="term" value="C:cytoplasm"/>
    <property type="evidence" value="ECO:0007669"/>
    <property type="project" value="UniProtKB-SubCell"/>
</dbReference>
<evidence type="ECO:0000313" key="17">
    <source>
        <dbReference type="Proteomes" id="UP000321104"/>
    </source>
</evidence>
<comment type="subunit">
    <text evidence="3 13">Monomer.</text>
</comment>
<dbReference type="FunFam" id="3.40.1780.10:FF:000001">
    <property type="entry name" value="S-adenosylmethionine:tRNA ribosyltransferase-isomerase"/>
    <property type="match status" value="1"/>
</dbReference>
<evidence type="ECO:0000256" key="8">
    <source>
        <dbReference type="ARBA" id="ARBA00052751"/>
    </source>
</evidence>
<dbReference type="Proteomes" id="UP000032673">
    <property type="component" value="Unassembled WGS sequence"/>
</dbReference>
<dbReference type="Proteomes" id="UP000321104">
    <property type="component" value="Unassembled WGS sequence"/>
</dbReference>
<name>A0A6N3T6Q8_9PROT</name>
<dbReference type="EMBL" id="BJXQ01000008">
    <property type="protein sequence ID" value="GEN03628.1"/>
    <property type="molecule type" value="Genomic_DNA"/>
</dbReference>